<dbReference type="Proteomes" id="UP000252355">
    <property type="component" value="Unassembled WGS sequence"/>
</dbReference>
<organism evidence="2 3">
    <name type="scientific">Candidatus Ozemobacter sibiricus</name>
    <dbReference type="NCBI Taxonomy" id="2268124"/>
    <lineage>
        <taxon>Bacteria</taxon>
        <taxon>Candidatus Ozemobacteria</taxon>
        <taxon>Candidatus Ozemobacterales</taxon>
        <taxon>Candidatus Ozemobacteraceae</taxon>
        <taxon>Candidatus Ozemobacter</taxon>
    </lineage>
</organism>
<protein>
    <submittedName>
        <fullName evidence="2">Uncharacterized protein</fullName>
    </submittedName>
</protein>
<proteinExistence type="predicted"/>
<feature type="region of interest" description="Disordered" evidence="1">
    <location>
        <begin position="58"/>
        <end position="79"/>
    </location>
</feature>
<dbReference type="AlphaFoldDB" id="A0A367ZK67"/>
<evidence type="ECO:0000313" key="2">
    <source>
        <dbReference type="EMBL" id="RCK78139.1"/>
    </source>
</evidence>
<name>A0A367ZK67_9BACT</name>
<gene>
    <name evidence="2" type="ORF">OZSIB_1788</name>
</gene>
<accession>A0A367ZK67</accession>
<reference evidence="2 3" key="1">
    <citation type="submission" date="2018-05" db="EMBL/GenBank/DDBJ databases">
        <title>A metagenomic window into the 2 km-deep terrestrial subsurface aquifer revealed taxonomically and functionally diverse microbial community comprising novel uncultured bacterial lineages.</title>
        <authorList>
            <person name="Kadnikov V.V."/>
            <person name="Mardanov A.V."/>
            <person name="Beletsky A.V."/>
            <person name="Banks D."/>
            <person name="Pimenov N.V."/>
            <person name="Frank Y.A."/>
            <person name="Karnachuk O.V."/>
            <person name="Ravin N.V."/>
        </authorList>
    </citation>
    <scope>NUCLEOTIDE SEQUENCE [LARGE SCALE GENOMIC DNA]</scope>
    <source>
        <strain evidence="2">BY5</strain>
    </source>
</reference>
<sequence>MFSLPLRSPDPKSGPCHGLTPQTILPWVAARSSAADRQPSVTRPCSFHADRMVCPEAMSEHPSMNATMHSTIRIDRQEP</sequence>
<dbReference type="EMBL" id="QOQW01000027">
    <property type="protein sequence ID" value="RCK78139.1"/>
    <property type="molecule type" value="Genomic_DNA"/>
</dbReference>
<comment type="caution">
    <text evidence="2">The sequence shown here is derived from an EMBL/GenBank/DDBJ whole genome shotgun (WGS) entry which is preliminary data.</text>
</comment>
<evidence type="ECO:0000256" key="1">
    <source>
        <dbReference type="SAM" id="MobiDB-lite"/>
    </source>
</evidence>
<evidence type="ECO:0000313" key="3">
    <source>
        <dbReference type="Proteomes" id="UP000252355"/>
    </source>
</evidence>